<name>A0A846XBX7_9NOCA</name>
<dbReference type="SFLD" id="SFLDG01212">
    <property type="entry name" value="Phytoene_synthase_like"/>
    <property type="match status" value="1"/>
</dbReference>
<organism evidence="3 4">
    <name type="scientific">Nocardia speluncae</name>
    <dbReference type="NCBI Taxonomy" id="419477"/>
    <lineage>
        <taxon>Bacteria</taxon>
        <taxon>Bacillati</taxon>
        <taxon>Actinomycetota</taxon>
        <taxon>Actinomycetes</taxon>
        <taxon>Mycobacteriales</taxon>
        <taxon>Nocardiaceae</taxon>
        <taxon>Nocardia</taxon>
    </lineage>
</organism>
<evidence type="ECO:0000313" key="4">
    <source>
        <dbReference type="Proteomes" id="UP000565715"/>
    </source>
</evidence>
<protein>
    <submittedName>
        <fullName evidence="3">Phytoene/squalene synthase family protein</fullName>
    </submittedName>
</protein>
<dbReference type="RefSeq" id="WP_068048749.1">
    <property type="nucleotide sequence ID" value="NZ_JAAXOO010000002.1"/>
</dbReference>
<evidence type="ECO:0000256" key="1">
    <source>
        <dbReference type="ARBA" id="ARBA00004684"/>
    </source>
</evidence>
<reference evidence="3 4" key="1">
    <citation type="submission" date="2020-04" db="EMBL/GenBank/DDBJ databases">
        <title>MicrobeNet Type strains.</title>
        <authorList>
            <person name="Nicholson A.C."/>
        </authorList>
    </citation>
    <scope>NUCLEOTIDE SEQUENCE [LARGE SCALE GENOMIC DNA]</scope>
    <source>
        <strain evidence="3 4">DSM 45078</strain>
    </source>
</reference>
<dbReference type="SUPFAM" id="SSF48576">
    <property type="entry name" value="Terpenoid synthases"/>
    <property type="match status" value="1"/>
</dbReference>
<dbReference type="UniPathway" id="UPA00799"/>
<dbReference type="CDD" id="cd00683">
    <property type="entry name" value="Trans_IPPS_HH"/>
    <property type="match status" value="1"/>
</dbReference>
<dbReference type="SFLD" id="SFLDS00005">
    <property type="entry name" value="Isoprenoid_Synthase_Type_I"/>
    <property type="match status" value="1"/>
</dbReference>
<dbReference type="GO" id="GO:0004311">
    <property type="term" value="F:geranylgeranyl diphosphate synthase activity"/>
    <property type="evidence" value="ECO:0007669"/>
    <property type="project" value="InterPro"/>
</dbReference>
<dbReference type="PROSITE" id="PS01045">
    <property type="entry name" value="SQUALEN_PHYTOEN_SYN_2"/>
    <property type="match status" value="1"/>
</dbReference>
<dbReference type="Gene3D" id="1.10.600.10">
    <property type="entry name" value="Farnesyl Diphosphate Synthase"/>
    <property type="match status" value="1"/>
</dbReference>
<dbReference type="Proteomes" id="UP000565715">
    <property type="component" value="Unassembled WGS sequence"/>
</dbReference>
<dbReference type="InterPro" id="IPR002060">
    <property type="entry name" value="Squ/phyt_synthse"/>
</dbReference>
<dbReference type="Pfam" id="PF00494">
    <property type="entry name" value="SQS_PSY"/>
    <property type="match status" value="1"/>
</dbReference>
<accession>A0A846XBX7</accession>
<dbReference type="AlphaFoldDB" id="A0A846XBX7"/>
<evidence type="ECO:0000256" key="2">
    <source>
        <dbReference type="ARBA" id="ARBA00022679"/>
    </source>
</evidence>
<dbReference type="SFLD" id="SFLDG01018">
    <property type="entry name" value="Squalene/Phytoene_Synthase_Lik"/>
    <property type="match status" value="1"/>
</dbReference>
<dbReference type="PANTHER" id="PTHR31480">
    <property type="entry name" value="BIFUNCTIONAL LYCOPENE CYCLASE/PHYTOENE SYNTHASE"/>
    <property type="match status" value="1"/>
</dbReference>
<proteinExistence type="predicted"/>
<gene>
    <name evidence="3" type="ORF">HGA13_07380</name>
</gene>
<keyword evidence="2" id="KW-0808">Transferase</keyword>
<dbReference type="EMBL" id="JAAXOO010000002">
    <property type="protein sequence ID" value="NKY32895.1"/>
    <property type="molecule type" value="Genomic_DNA"/>
</dbReference>
<dbReference type="GO" id="GO:0016117">
    <property type="term" value="P:carotenoid biosynthetic process"/>
    <property type="evidence" value="ECO:0007669"/>
    <property type="project" value="UniProtKB-ARBA"/>
</dbReference>
<sequence>MIRSELDAAGIGEPRLRDAYRQCRDLNATHGRTFFLATQLLAPAQRPPIHALYGFARWADDIVDLADGHTTTPAARLDALAQRLFDGIDNSVSADPIVAAVGDTVARFDIDRALFEDFLASMRMDLTVTDYPDRAALDRYMRGSAEVIGLQVLPVLGTIGPTENAAPYAAALGKAFQLTNFLRDIAEDLDRGRVYLPADELAAFGVDRDRLQWCRDQRRTDTRVRTALAAQHAITRNWYRTARTGIDLLHPVSRPCVTTAAMLYGEILDRIEATDFAVFSQRATVSRTRRAAVAGPALARALWARRGGRADTLTTTMPS</sequence>
<comment type="pathway">
    <text evidence="1">Carotenoid biosynthesis; phytoene biosynthesis.</text>
</comment>
<dbReference type="InterPro" id="IPR008949">
    <property type="entry name" value="Isoprenoid_synthase_dom_sf"/>
</dbReference>
<evidence type="ECO:0000313" key="3">
    <source>
        <dbReference type="EMBL" id="NKY32895.1"/>
    </source>
</evidence>
<dbReference type="InterPro" id="IPR019845">
    <property type="entry name" value="Squalene/phytoene_synthase_CS"/>
</dbReference>
<comment type="caution">
    <text evidence="3">The sequence shown here is derived from an EMBL/GenBank/DDBJ whole genome shotgun (WGS) entry which is preliminary data.</text>
</comment>
<keyword evidence="4" id="KW-1185">Reference proteome</keyword>
<dbReference type="GO" id="GO:0051996">
    <property type="term" value="F:squalene synthase [NAD(P)H] activity"/>
    <property type="evidence" value="ECO:0007669"/>
    <property type="project" value="InterPro"/>
</dbReference>
<dbReference type="InterPro" id="IPR033904">
    <property type="entry name" value="Trans_IPPS_HH"/>
</dbReference>
<dbReference type="InterPro" id="IPR044843">
    <property type="entry name" value="Trans_IPPS_bact-type"/>
</dbReference>